<keyword evidence="3" id="KW-1185">Reference proteome</keyword>
<comment type="caution">
    <text evidence="2">The sequence shown here is derived from an EMBL/GenBank/DDBJ whole genome shotgun (WGS) entry which is preliminary data.</text>
</comment>
<name>A0A150GS20_GONPE</name>
<protein>
    <submittedName>
        <fullName evidence="2">Uncharacterized protein</fullName>
    </submittedName>
</protein>
<sequence>MFRELVVLGECCKDFKHFRSYKDLHSLLADMASALALTPDRLLKADWFIQVLDHPRNSSGAKDNFELYDRAKARRDVKVGLRCFHALLRNVLCHGFLEEQRAVLQAYPSKLADFHTSGRISEVLTKTYDGPKPGRSAAQGVSAAATPRAQSRPHAGPVLDHPRNSSGAKDNFELYDRAKARRDVKVGLRCFHALLRNVLCHGFLEEQRAVLQAYPSKLADFHTSGRISEVLTKTYDGPKPGRSAAQGVSAAATPRAQSRPHAGPVRPIPLRVGKLLGRAAVVQPRYVGRM</sequence>
<organism evidence="2 3">
    <name type="scientific">Gonium pectorale</name>
    <name type="common">Green alga</name>
    <dbReference type="NCBI Taxonomy" id="33097"/>
    <lineage>
        <taxon>Eukaryota</taxon>
        <taxon>Viridiplantae</taxon>
        <taxon>Chlorophyta</taxon>
        <taxon>core chlorophytes</taxon>
        <taxon>Chlorophyceae</taxon>
        <taxon>CS clade</taxon>
        <taxon>Chlamydomonadales</taxon>
        <taxon>Volvocaceae</taxon>
        <taxon>Gonium</taxon>
    </lineage>
</organism>
<feature type="region of interest" description="Disordered" evidence="1">
    <location>
        <begin position="126"/>
        <end position="170"/>
    </location>
</feature>
<evidence type="ECO:0000256" key="1">
    <source>
        <dbReference type="SAM" id="MobiDB-lite"/>
    </source>
</evidence>
<dbReference type="EMBL" id="LSYV01000010">
    <property type="protein sequence ID" value="KXZ52637.1"/>
    <property type="molecule type" value="Genomic_DNA"/>
</dbReference>
<feature type="region of interest" description="Disordered" evidence="1">
    <location>
        <begin position="234"/>
        <end position="267"/>
    </location>
</feature>
<dbReference type="AlphaFoldDB" id="A0A150GS20"/>
<dbReference type="OrthoDB" id="555110at2759"/>
<evidence type="ECO:0000313" key="2">
    <source>
        <dbReference type="EMBL" id="KXZ52637.1"/>
    </source>
</evidence>
<accession>A0A150GS20</accession>
<proteinExistence type="predicted"/>
<reference evidence="3" key="1">
    <citation type="journal article" date="2016" name="Nat. Commun.">
        <title>The Gonium pectorale genome demonstrates co-option of cell cycle regulation during the evolution of multicellularity.</title>
        <authorList>
            <person name="Hanschen E.R."/>
            <person name="Marriage T.N."/>
            <person name="Ferris P.J."/>
            <person name="Hamaji T."/>
            <person name="Toyoda A."/>
            <person name="Fujiyama A."/>
            <person name="Neme R."/>
            <person name="Noguchi H."/>
            <person name="Minakuchi Y."/>
            <person name="Suzuki M."/>
            <person name="Kawai-Toyooka H."/>
            <person name="Smith D.R."/>
            <person name="Sparks H."/>
            <person name="Anderson J."/>
            <person name="Bakaric R."/>
            <person name="Luria V."/>
            <person name="Karger A."/>
            <person name="Kirschner M.W."/>
            <person name="Durand P.M."/>
            <person name="Michod R.E."/>
            <person name="Nozaki H."/>
            <person name="Olson B.J."/>
        </authorList>
    </citation>
    <scope>NUCLEOTIDE SEQUENCE [LARGE SCALE GENOMIC DNA]</scope>
    <source>
        <strain evidence="3">NIES-2863</strain>
    </source>
</reference>
<gene>
    <name evidence="2" type="ORF">GPECTOR_9g682</name>
</gene>
<dbReference type="Proteomes" id="UP000075714">
    <property type="component" value="Unassembled WGS sequence"/>
</dbReference>
<evidence type="ECO:0000313" key="3">
    <source>
        <dbReference type="Proteomes" id="UP000075714"/>
    </source>
</evidence>